<dbReference type="InterPro" id="IPR007588">
    <property type="entry name" value="Znf_FLYWCH"/>
</dbReference>
<sequence>MKNGKTNLLVDGYTFYKSYETKKLIRWICTSQPKCPANVRTDHNLVIIKAKTPHLHERRRLIKLNSAITMQNGKTNLLVDGYTFYKAYETKNLIKWNCTSLPKCTANVKIIMKNGKTNLVVDGYTFYKTNETKKLKRWICTSHPKCTATVITDHNLIIIRAKTSHSHERRRLLKLVSGRYIPITMENGKTNLLVDGYTFYKAYETKNLIKWICTSQPKCTANVSTDHNLVVIKIKTPHSHDRKNLLKLKSGRYIRV</sequence>
<proteinExistence type="predicted"/>
<protein>
    <recommendedName>
        <fullName evidence="4">FLYWCH-type domain-containing protein</fullName>
    </recommendedName>
</protein>
<evidence type="ECO:0000313" key="6">
    <source>
        <dbReference type="Proteomes" id="UP000324832"/>
    </source>
</evidence>
<keyword evidence="3" id="KW-0862">Zinc</keyword>
<name>A0A5E4PZH5_9NEOP</name>
<evidence type="ECO:0000259" key="4">
    <source>
        <dbReference type="Pfam" id="PF04500"/>
    </source>
</evidence>
<dbReference type="Proteomes" id="UP000324832">
    <property type="component" value="Unassembled WGS sequence"/>
</dbReference>
<evidence type="ECO:0000256" key="2">
    <source>
        <dbReference type="ARBA" id="ARBA00022771"/>
    </source>
</evidence>
<accession>A0A5E4PZH5</accession>
<dbReference type="GO" id="GO:0008270">
    <property type="term" value="F:zinc ion binding"/>
    <property type="evidence" value="ECO:0007669"/>
    <property type="project" value="UniProtKB-KW"/>
</dbReference>
<evidence type="ECO:0000313" key="5">
    <source>
        <dbReference type="EMBL" id="VVC90608.1"/>
    </source>
</evidence>
<keyword evidence="1" id="KW-0479">Metal-binding</keyword>
<dbReference type="Gene3D" id="2.20.25.240">
    <property type="match status" value="4"/>
</dbReference>
<gene>
    <name evidence="5" type="ORF">LSINAPIS_LOCUS3479</name>
</gene>
<dbReference type="EMBL" id="FZQP02000837">
    <property type="protein sequence ID" value="VVC90608.1"/>
    <property type="molecule type" value="Genomic_DNA"/>
</dbReference>
<feature type="domain" description="FLYWCH-type" evidence="4">
    <location>
        <begin position="184"/>
        <end position="240"/>
    </location>
</feature>
<keyword evidence="2" id="KW-0863">Zinc-finger</keyword>
<organism evidence="5 6">
    <name type="scientific">Leptidea sinapis</name>
    <dbReference type="NCBI Taxonomy" id="189913"/>
    <lineage>
        <taxon>Eukaryota</taxon>
        <taxon>Metazoa</taxon>
        <taxon>Ecdysozoa</taxon>
        <taxon>Arthropoda</taxon>
        <taxon>Hexapoda</taxon>
        <taxon>Insecta</taxon>
        <taxon>Pterygota</taxon>
        <taxon>Neoptera</taxon>
        <taxon>Endopterygota</taxon>
        <taxon>Lepidoptera</taxon>
        <taxon>Glossata</taxon>
        <taxon>Ditrysia</taxon>
        <taxon>Papilionoidea</taxon>
        <taxon>Pieridae</taxon>
        <taxon>Dismorphiinae</taxon>
        <taxon>Leptidea</taxon>
    </lineage>
</organism>
<evidence type="ECO:0000256" key="3">
    <source>
        <dbReference type="ARBA" id="ARBA00022833"/>
    </source>
</evidence>
<evidence type="ECO:0000256" key="1">
    <source>
        <dbReference type="ARBA" id="ARBA00022723"/>
    </source>
</evidence>
<feature type="domain" description="FLYWCH-type" evidence="4">
    <location>
        <begin position="113"/>
        <end position="167"/>
    </location>
</feature>
<keyword evidence="6" id="KW-1185">Reference proteome</keyword>
<dbReference type="AlphaFoldDB" id="A0A5E4PZH5"/>
<dbReference type="Pfam" id="PF04500">
    <property type="entry name" value="FLYWCH"/>
    <property type="match status" value="3"/>
</dbReference>
<reference evidence="5 6" key="1">
    <citation type="submission" date="2017-07" db="EMBL/GenBank/DDBJ databases">
        <authorList>
            <person name="Talla V."/>
            <person name="Backstrom N."/>
        </authorList>
    </citation>
    <scope>NUCLEOTIDE SEQUENCE [LARGE SCALE GENOMIC DNA]</scope>
</reference>
<feature type="domain" description="FLYWCH-type" evidence="4">
    <location>
        <begin position="3"/>
        <end position="56"/>
    </location>
</feature>